<proteinExistence type="predicted"/>
<dbReference type="OrthoDB" id="5584477at2759"/>
<gene>
    <name evidence="1" type="ORF">PTTG_31052</name>
</gene>
<sequence length="120" mass="13640">MRRLISQEYNGSSISTEFVSPLVRTGTTPGLIHSLDRVADFLHSLKRAHLDPALRLEPDENFINKMHAEIIIDKTETSMLDWIGSFDKQFKTQFPGKNLRTWQSKPQIALGGINSKCKLD</sequence>
<feature type="non-terminal residue" evidence="1">
    <location>
        <position position="120"/>
    </location>
</feature>
<dbReference type="VEuPathDB" id="FungiDB:PTTG_31052"/>
<accession>A0A180FWD4</accession>
<dbReference type="AlphaFoldDB" id="A0A180FWD4"/>
<dbReference type="EnsemblFungi" id="PTTG_31052-t43_1">
    <property type="protein sequence ID" value="PTTG_31052-t43_1-p1"/>
    <property type="gene ID" value="PTTG_31052"/>
</dbReference>
<evidence type="ECO:0000313" key="3">
    <source>
        <dbReference type="Proteomes" id="UP000005240"/>
    </source>
</evidence>
<reference evidence="1" key="1">
    <citation type="submission" date="2009-11" db="EMBL/GenBank/DDBJ databases">
        <authorList>
            <consortium name="The Broad Institute Genome Sequencing Platform"/>
            <person name="Ward D."/>
            <person name="Feldgarden M."/>
            <person name="Earl A."/>
            <person name="Young S.K."/>
            <person name="Zeng Q."/>
            <person name="Koehrsen M."/>
            <person name="Alvarado L."/>
            <person name="Berlin A."/>
            <person name="Bochicchio J."/>
            <person name="Borenstein D."/>
            <person name="Chapman S.B."/>
            <person name="Chen Z."/>
            <person name="Engels R."/>
            <person name="Freedman E."/>
            <person name="Gellesch M."/>
            <person name="Goldberg J."/>
            <person name="Griggs A."/>
            <person name="Gujja S."/>
            <person name="Heilman E."/>
            <person name="Heiman D."/>
            <person name="Hepburn T."/>
            <person name="Howarth C."/>
            <person name="Jen D."/>
            <person name="Larson L."/>
            <person name="Lewis B."/>
            <person name="Mehta T."/>
            <person name="Park D."/>
            <person name="Pearson M."/>
            <person name="Roberts A."/>
            <person name="Saif S."/>
            <person name="Shea T."/>
            <person name="Shenoy N."/>
            <person name="Sisk P."/>
            <person name="Stolte C."/>
            <person name="Sykes S."/>
            <person name="Thomson T."/>
            <person name="Walk T."/>
            <person name="White J."/>
            <person name="Yandava C."/>
            <person name="Izard J."/>
            <person name="Baranova O.V."/>
            <person name="Blanton J.M."/>
            <person name="Tanner A.C."/>
            <person name="Dewhirst F.E."/>
            <person name="Haas B."/>
            <person name="Nusbaum C."/>
            <person name="Birren B."/>
        </authorList>
    </citation>
    <scope>NUCLEOTIDE SEQUENCE [LARGE SCALE GENOMIC DNA]</scope>
    <source>
        <strain evidence="1">1-1 BBBD Race 1</strain>
    </source>
</reference>
<evidence type="ECO:0000313" key="1">
    <source>
        <dbReference type="EMBL" id="OAV84797.1"/>
    </source>
</evidence>
<name>A0A180FWD4_PUCT1</name>
<dbReference type="EMBL" id="ADAS02011845">
    <property type="protein sequence ID" value="OAV84797.1"/>
    <property type="molecule type" value="Genomic_DNA"/>
</dbReference>
<protein>
    <submittedName>
        <fullName evidence="1 2">Uncharacterized protein</fullName>
    </submittedName>
</protein>
<keyword evidence="3" id="KW-1185">Reference proteome</keyword>
<reference evidence="2 3" key="3">
    <citation type="journal article" date="2017" name="G3 (Bethesda)">
        <title>Comparative analysis highlights variable genome content of wheat rusts and divergence of the mating loci.</title>
        <authorList>
            <person name="Cuomo C.A."/>
            <person name="Bakkeren G."/>
            <person name="Khalil H.B."/>
            <person name="Panwar V."/>
            <person name="Joly D."/>
            <person name="Linning R."/>
            <person name="Sakthikumar S."/>
            <person name="Song X."/>
            <person name="Adiconis X."/>
            <person name="Fan L."/>
            <person name="Goldberg J.M."/>
            <person name="Levin J.Z."/>
            <person name="Young S."/>
            <person name="Zeng Q."/>
            <person name="Anikster Y."/>
            <person name="Bruce M."/>
            <person name="Wang M."/>
            <person name="Yin C."/>
            <person name="McCallum B."/>
            <person name="Szabo L.J."/>
            <person name="Hulbert S."/>
            <person name="Chen X."/>
            <person name="Fellers J.P."/>
        </authorList>
    </citation>
    <scope>NUCLEOTIDE SEQUENCE</scope>
    <source>
        <strain evidence="2">isolate 1-1 / race 1 (BBBD)</strain>
        <strain evidence="3">Isolate 1-1 / race 1 (BBBD)</strain>
    </source>
</reference>
<organism evidence="1">
    <name type="scientific">Puccinia triticina (isolate 1-1 / race 1 (BBBD))</name>
    <name type="common">Brown leaf rust fungus</name>
    <dbReference type="NCBI Taxonomy" id="630390"/>
    <lineage>
        <taxon>Eukaryota</taxon>
        <taxon>Fungi</taxon>
        <taxon>Dikarya</taxon>
        <taxon>Basidiomycota</taxon>
        <taxon>Pucciniomycotina</taxon>
        <taxon>Pucciniomycetes</taxon>
        <taxon>Pucciniales</taxon>
        <taxon>Pucciniaceae</taxon>
        <taxon>Puccinia</taxon>
    </lineage>
</organism>
<dbReference type="Proteomes" id="UP000005240">
    <property type="component" value="Unassembled WGS sequence"/>
</dbReference>
<evidence type="ECO:0000313" key="2">
    <source>
        <dbReference type="EnsemblFungi" id="PTTG_31052-t43_1-p1"/>
    </source>
</evidence>
<reference evidence="2" key="4">
    <citation type="submission" date="2025-05" db="UniProtKB">
        <authorList>
            <consortium name="EnsemblFungi"/>
        </authorList>
    </citation>
    <scope>IDENTIFICATION</scope>
    <source>
        <strain evidence="2">isolate 1-1 / race 1 (BBBD)</strain>
    </source>
</reference>
<reference evidence="1" key="2">
    <citation type="submission" date="2016-05" db="EMBL/GenBank/DDBJ databases">
        <title>Comparative analysis highlights variable genome content of wheat rusts and divergence of the mating loci.</title>
        <authorList>
            <person name="Cuomo C.A."/>
            <person name="Bakkeren G."/>
            <person name="Szabo L."/>
            <person name="Khalil H."/>
            <person name="Joly D."/>
            <person name="Goldberg J."/>
            <person name="Young S."/>
            <person name="Zeng Q."/>
            <person name="Fellers J."/>
        </authorList>
    </citation>
    <scope>NUCLEOTIDE SEQUENCE [LARGE SCALE GENOMIC DNA]</scope>
    <source>
        <strain evidence="1">1-1 BBBD Race 1</strain>
    </source>
</reference>